<name>A0ABT3D0P8_9BACT</name>
<dbReference type="Pfam" id="PF02421">
    <property type="entry name" value="FeoB_N"/>
    <property type="match status" value="1"/>
</dbReference>
<dbReference type="RefSeq" id="WP_318840769.1">
    <property type="nucleotide sequence ID" value="NZ_JAOYOD010000012.1"/>
</dbReference>
<dbReference type="PANTHER" id="PTHR43185">
    <property type="entry name" value="FERROUS IRON TRANSPORT PROTEIN B"/>
    <property type="match status" value="1"/>
</dbReference>
<dbReference type="EMBL" id="JAOYOD010000012">
    <property type="protein sequence ID" value="MCV9389540.1"/>
    <property type="molecule type" value="Genomic_DNA"/>
</dbReference>
<proteinExistence type="predicted"/>
<protein>
    <recommendedName>
        <fullName evidence="1">FeoB-type G domain-containing protein</fullName>
    </recommendedName>
</protein>
<dbReference type="SUPFAM" id="SSF52540">
    <property type="entry name" value="P-loop containing nucleoside triphosphate hydrolases"/>
    <property type="match status" value="1"/>
</dbReference>
<reference evidence="2 3" key="1">
    <citation type="submission" date="2022-10" db="EMBL/GenBank/DDBJ databases">
        <title>Comparative genomics and taxonomic characterization of three novel marine species of genus Reichenbachiella exhibiting antioxidant and polysaccharide degradation activities.</title>
        <authorList>
            <person name="Muhammad N."/>
            <person name="Lee Y.-J."/>
            <person name="Ko J."/>
            <person name="Kim S.-G."/>
        </authorList>
    </citation>
    <scope>NUCLEOTIDE SEQUENCE [LARGE SCALE GENOMIC DNA]</scope>
    <source>
        <strain evidence="2 3">ABR2-5</strain>
    </source>
</reference>
<dbReference type="PROSITE" id="PS51711">
    <property type="entry name" value="G_FEOB"/>
    <property type="match status" value="1"/>
</dbReference>
<dbReference type="InterPro" id="IPR030389">
    <property type="entry name" value="G_FEOB_dom"/>
</dbReference>
<comment type="caution">
    <text evidence="2">The sequence shown here is derived from an EMBL/GenBank/DDBJ whole genome shotgun (WGS) entry which is preliminary data.</text>
</comment>
<evidence type="ECO:0000313" key="2">
    <source>
        <dbReference type="EMBL" id="MCV9389540.1"/>
    </source>
</evidence>
<organism evidence="2 3">
    <name type="scientific">Reichenbachiella ulvae</name>
    <dbReference type="NCBI Taxonomy" id="2980104"/>
    <lineage>
        <taxon>Bacteria</taxon>
        <taxon>Pseudomonadati</taxon>
        <taxon>Bacteroidota</taxon>
        <taxon>Cytophagia</taxon>
        <taxon>Cytophagales</taxon>
        <taxon>Reichenbachiellaceae</taxon>
        <taxon>Reichenbachiella</taxon>
    </lineage>
</organism>
<accession>A0ABT3D0P8</accession>
<evidence type="ECO:0000259" key="1">
    <source>
        <dbReference type="PROSITE" id="PS51711"/>
    </source>
</evidence>
<gene>
    <name evidence="2" type="ORF">N7U62_23010</name>
</gene>
<dbReference type="InterPro" id="IPR050860">
    <property type="entry name" value="FeoB_GTPase"/>
</dbReference>
<feature type="non-terminal residue" evidence="2">
    <location>
        <position position="1"/>
    </location>
</feature>
<feature type="domain" description="FeoB-type G" evidence="1">
    <location>
        <begin position="1"/>
        <end position="92"/>
    </location>
</feature>
<dbReference type="Proteomes" id="UP001300692">
    <property type="component" value="Unassembled WGS sequence"/>
</dbReference>
<dbReference type="PANTHER" id="PTHR43185:SF2">
    <property type="entry name" value="FERROUS IRON TRANSPORT PROTEIN B"/>
    <property type="match status" value="1"/>
</dbReference>
<keyword evidence="3" id="KW-1185">Reference proteome</keyword>
<evidence type="ECO:0000313" key="3">
    <source>
        <dbReference type="Proteomes" id="UP001300692"/>
    </source>
</evidence>
<sequence length="109" mass="11968">SDKNAHDFPDKIVVIADASNLERNLLLFSEIQDLGLPTILVLSMLDVANRSGLNIDLRALEEEFNTTVLTVNGRTGEGIPELKKTLFEDLSGSTELFTTSTSSPRDAYQ</sequence>
<dbReference type="InterPro" id="IPR027417">
    <property type="entry name" value="P-loop_NTPase"/>
</dbReference>
<dbReference type="Gene3D" id="3.40.50.300">
    <property type="entry name" value="P-loop containing nucleotide triphosphate hydrolases"/>
    <property type="match status" value="1"/>
</dbReference>